<evidence type="ECO:0000313" key="2">
    <source>
        <dbReference type="Proteomes" id="UP000650224"/>
    </source>
</evidence>
<name>A0A8I0LFL0_9CORY</name>
<sequence>MLDKWVHRADLAESAINERHAARVWGMPRTNLAYVAWPANTKEKLFVHWHYWWQAHYLDCLIDAARRRTTKARRDRIRYTMRGIATRNLGKLTTNKYYDDKAWLALAMGRAGKVRKIRAPKALTPLEDNLVAGIDSLTGVLPWRTGETFYNVPSNGPAAIMMARTDRLEQAMQITDWIFDNLIDVDGLVMDGLRMRMHGPELVRNIHPYCQGVALGACLEIALKLRERHEVSSTEVETWREAEKAEEYMRYIIHIRALVDAISRHMATPHGVIDWDTGDGDGGLFKGILVRYLAQVAVRLPDDSDANRRTRKKAARLVLESAESVWNHRLEVDGLPVFATDWTSDARLPQNYGIGSSGINEIVSVVRVDERDLSVQLSGWMLMEAAAKVAEFMAGERTEFTGRAV</sequence>
<gene>
    <name evidence="1" type="ORF">H9627_07360</name>
</gene>
<dbReference type="Gene3D" id="1.50.10.20">
    <property type="match status" value="1"/>
</dbReference>
<dbReference type="Proteomes" id="UP000650224">
    <property type="component" value="Unassembled WGS sequence"/>
</dbReference>
<dbReference type="PANTHER" id="PTHR47791">
    <property type="entry name" value="MEIOTICALLY UP-REGULATED GENE 191 PROTEIN"/>
    <property type="match status" value="1"/>
</dbReference>
<organism evidence="1 2">
    <name type="scientific">Corynebacterium gallinarum</name>
    <dbReference type="NCBI Taxonomy" id="2762214"/>
    <lineage>
        <taxon>Bacteria</taxon>
        <taxon>Bacillati</taxon>
        <taxon>Actinomycetota</taxon>
        <taxon>Actinomycetes</taxon>
        <taxon>Mycobacteriales</taxon>
        <taxon>Corynebacteriaceae</taxon>
        <taxon>Corynebacterium</taxon>
    </lineage>
</organism>
<keyword evidence="1" id="KW-0378">Hydrolase</keyword>
<dbReference type="InterPro" id="IPR053169">
    <property type="entry name" value="MUG_Protein"/>
</dbReference>
<dbReference type="InterPro" id="IPR008928">
    <property type="entry name" value="6-hairpin_glycosidase_sf"/>
</dbReference>
<dbReference type="PANTHER" id="PTHR47791:SF3">
    <property type="entry name" value="MEIOTICALLY UP-REGULATED GENE 191 PROTEIN"/>
    <property type="match status" value="1"/>
</dbReference>
<dbReference type="EMBL" id="JACSPR010000004">
    <property type="protein sequence ID" value="MBD8030138.1"/>
    <property type="molecule type" value="Genomic_DNA"/>
</dbReference>
<dbReference type="RefSeq" id="WP_191733361.1">
    <property type="nucleotide sequence ID" value="NZ_JACSPR010000004.1"/>
</dbReference>
<dbReference type="GO" id="GO:0016787">
    <property type="term" value="F:hydrolase activity"/>
    <property type="evidence" value="ECO:0007669"/>
    <property type="project" value="UniProtKB-KW"/>
</dbReference>
<dbReference type="Pfam" id="PF03663">
    <property type="entry name" value="Glyco_hydro_76"/>
    <property type="match status" value="1"/>
</dbReference>
<accession>A0A8I0LFL0</accession>
<dbReference type="InterPro" id="IPR005198">
    <property type="entry name" value="Glyco_hydro_76"/>
</dbReference>
<dbReference type="InterPro" id="IPR014512">
    <property type="entry name" value="O_gly_hydro"/>
</dbReference>
<reference evidence="1 2" key="1">
    <citation type="submission" date="2020-08" db="EMBL/GenBank/DDBJ databases">
        <title>A Genomic Blueprint of the Chicken Gut Microbiome.</title>
        <authorList>
            <person name="Gilroy R."/>
            <person name="Ravi A."/>
            <person name="Getino M."/>
            <person name="Pursley I."/>
            <person name="Horton D.L."/>
            <person name="Alikhan N.-F."/>
            <person name="Baker D."/>
            <person name="Gharbi K."/>
            <person name="Hall N."/>
            <person name="Watson M."/>
            <person name="Adriaenssens E.M."/>
            <person name="Foster-Nyarko E."/>
            <person name="Jarju S."/>
            <person name="Secka A."/>
            <person name="Antonio M."/>
            <person name="Oren A."/>
            <person name="Chaudhuri R."/>
            <person name="La Ragione R.M."/>
            <person name="Hildebrand F."/>
            <person name="Pallen M.J."/>
        </authorList>
    </citation>
    <scope>NUCLEOTIDE SEQUENCE [LARGE SCALE GENOMIC DNA]</scope>
    <source>
        <strain evidence="1 2">Sa1YVA5</strain>
    </source>
</reference>
<keyword evidence="2" id="KW-1185">Reference proteome</keyword>
<protein>
    <submittedName>
        <fullName evidence="1">Glycoside hydrolase family 76</fullName>
    </submittedName>
</protein>
<proteinExistence type="predicted"/>
<evidence type="ECO:0000313" key="1">
    <source>
        <dbReference type="EMBL" id="MBD8030138.1"/>
    </source>
</evidence>
<dbReference type="SUPFAM" id="SSF48208">
    <property type="entry name" value="Six-hairpin glycosidases"/>
    <property type="match status" value="1"/>
</dbReference>
<dbReference type="AlphaFoldDB" id="A0A8I0LFL0"/>
<dbReference type="GO" id="GO:0005975">
    <property type="term" value="P:carbohydrate metabolic process"/>
    <property type="evidence" value="ECO:0007669"/>
    <property type="project" value="InterPro"/>
</dbReference>
<dbReference type="PIRSF" id="PIRSF021505">
    <property type="entry name" value="O_gly_hdrol"/>
    <property type="match status" value="1"/>
</dbReference>
<comment type="caution">
    <text evidence="1">The sequence shown here is derived from an EMBL/GenBank/DDBJ whole genome shotgun (WGS) entry which is preliminary data.</text>
</comment>